<dbReference type="Pfam" id="PF00122">
    <property type="entry name" value="E1-E2_ATPase"/>
    <property type="match status" value="1"/>
</dbReference>
<dbReference type="CDD" id="cd07545">
    <property type="entry name" value="P-type_ATPase_Cd-like"/>
    <property type="match status" value="1"/>
</dbReference>
<evidence type="ECO:0000256" key="1">
    <source>
        <dbReference type="ARBA" id="ARBA00004651"/>
    </source>
</evidence>
<dbReference type="FunFam" id="3.30.70.100:FF:000001">
    <property type="entry name" value="ATPase copper transporting beta"/>
    <property type="match status" value="1"/>
</dbReference>
<keyword evidence="16" id="KW-0406">Ion transport</keyword>
<dbReference type="FunFam" id="2.70.150.10:FF:000002">
    <property type="entry name" value="Copper-transporting ATPase 1, putative"/>
    <property type="match status" value="1"/>
</dbReference>
<keyword evidence="8 22" id="KW-0812">Transmembrane</keyword>
<dbReference type="NCBIfam" id="TIGR01511">
    <property type="entry name" value="ATPase-IB1_Cu"/>
    <property type="match status" value="1"/>
</dbReference>
<evidence type="ECO:0000256" key="17">
    <source>
        <dbReference type="ARBA" id="ARBA00023136"/>
    </source>
</evidence>
<dbReference type="SUPFAM" id="SSF81665">
    <property type="entry name" value="Calcium ATPase, transmembrane domain M"/>
    <property type="match status" value="1"/>
</dbReference>
<keyword evidence="25" id="KW-1185">Reference proteome</keyword>
<evidence type="ECO:0000256" key="12">
    <source>
        <dbReference type="ARBA" id="ARBA00022840"/>
    </source>
</evidence>
<dbReference type="SFLD" id="SFLDG00002">
    <property type="entry name" value="C1.7:_P-type_atpase_like"/>
    <property type="match status" value="1"/>
</dbReference>
<gene>
    <name evidence="24" type="ORF">SAMN04490178_1113</name>
</gene>
<protein>
    <recommendedName>
        <fullName evidence="3">Copper-exporting P-type ATPase</fullName>
        <ecNumber evidence="20">7.2.2.21</ecNumber>
    </recommendedName>
    <alternativeName>
        <fullName evidence="18">Copper-exporting P-type ATPase A</fullName>
    </alternativeName>
    <alternativeName>
        <fullName evidence="19">Cu(+)-exporting ATPase</fullName>
    </alternativeName>
</protein>
<feature type="transmembrane region" description="Helical" evidence="22">
    <location>
        <begin position="295"/>
        <end position="312"/>
    </location>
</feature>
<feature type="transmembrane region" description="Helical" evidence="22">
    <location>
        <begin position="528"/>
        <end position="552"/>
    </location>
</feature>
<dbReference type="NCBIfam" id="TIGR01525">
    <property type="entry name" value="ATPase-IB_hvy"/>
    <property type="match status" value="1"/>
</dbReference>
<dbReference type="SFLD" id="SFLDS00003">
    <property type="entry name" value="Haloacid_Dehalogenase"/>
    <property type="match status" value="1"/>
</dbReference>
<dbReference type="GO" id="GO:0008551">
    <property type="term" value="F:P-type cadmium transporter activity"/>
    <property type="evidence" value="ECO:0007669"/>
    <property type="project" value="UniProtKB-EC"/>
</dbReference>
<dbReference type="InterPro" id="IPR001757">
    <property type="entry name" value="P_typ_ATPase"/>
</dbReference>
<dbReference type="PRINTS" id="PR00119">
    <property type="entry name" value="CATATPASE"/>
</dbReference>
<accession>A0A1H8VBV1</accession>
<evidence type="ECO:0000256" key="9">
    <source>
        <dbReference type="ARBA" id="ARBA00022723"/>
    </source>
</evidence>
<feature type="domain" description="HMA" evidence="23">
    <location>
        <begin position="108"/>
        <end position="174"/>
    </location>
</feature>
<dbReference type="InterPro" id="IPR051014">
    <property type="entry name" value="Cation_Transport_ATPase_IB"/>
</dbReference>
<dbReference type="SUPFAM" id="SSF55008">
    <property type="entry name" value="HMA, heavy metal-associated domain"/>
    <property type="match status" value="2"/>
</dbReference>
<dbReference type="PROSITE" id="PS01047">
    <property type="entry name" value="HMA_1"/>
    <property type="match status" value="2"/>
</dbReference>
<sequence>MALKKLSGNKAPRKTTCPSDCCSSGSGQAVKLEPAATCGCCPPPSSVSVTEPGCSCCEAESVPSLAESACDCCHDGAAIAAPAAKPCECCVPAGTKQESSQTPATVTGTSTFTVDGLDCADCAAKLGKGISKLTGVMDAHVNFATAKLKVTYDQTKLQPSQIEKAVSSFGYQAALLPAAGGPSGAQQSVFQVSGLDCGDCAVKLEKRVAALTGVVSARVNFAAGKLTVEHTAPVADILQAVKQAGYQAERLTAGPRRPETKAAWWTNRRTQATIVSGVILGLSTVLEWLNYGDTVLIPLYAAAAVIGGYNAAKSGLYGLRAFTFDMNFLMTVAVIGAAAIGEWSEGATVAFLFSFGNTLQAYTMDKTRQSIRALMELAPPEALVRRNGTEERLPVEEIVIGDIMIVKPGDRIAMDGIVKSGLSAVNQATITGESLPVEKTAGDTVYAGTVNAHGALEIEVTRIAADSTLAKIMHLVEEAQAQKAPSQQFVDIFAKYYTPAVLLAAAGIMILPWLFFSQPFAPWFYKGLVLLVISCPCALVISTPVSIVSAIGNSSRNGVLIKGGAYLEQMGGIQAIAFDKTGTLTHGRPVVTDILPMGETTETELLSLAAAVEKWSEHPLAVAIVDKARSLPLQPAANFKALVGRGAQADINGQTVYIGNRRLFEKLGLSLEQTQAAMVHLEEQGKTVMLIGSAQTIWGLIAVADTLRDNSRAAIRQLRQAGMKHIAMLTGDNSRVAAAIAETLTLDAYYSDLLPQDKVTTVQKLTNEYGTVVMVGDGVNDAPALAAAKVGVAMGVAGSDTALETADIALMADDLGKLAYVINLSRKTVAVIKQNIGFAVLIKVVFILLTFLGFVDLWLAVLADMGSSILVTLNGMRLMQKISYKV</sequence>
<evidence type="ECO:0000256" key="4">
    <source>
        <dbReference type="ARBA" id="ARBA00022448"/>
    </source>
</evidence>
<dbReference type="Gene3D" id="3.30.70.100">
    <property type="match status" value="2"/>
</dbReference>
<dbReference type="Gene3D" id="3.40.50.1000">
    <property type="entry name" value="HAD superfamily/HAD-like"/>
    <property type="match status" value="1"/>
</dbReference>
<evidence type="ECO:0000313" key="25">
    <source>
        <dbReference type="Proteomes" id="UP000198847"/>
    </source>
</evidence>
<dbReference type="GO" id="GO:0016887">
    <property type="term" value="F:ATP hydrolysis activity"/>
    <property type="evidence" value="ECO:0007669"/>
    <property type="project" value="InterPro"/>
</dbReference>
<keyword evidence="5 22" id="KW-1003">Cell membrane</keyword>
<dbReference type="PRINTS" id="PR00941">
    <property type="entry name" value="CDATPASE"/>
</dbReference>
<dbReference type="InterPro" id="IPR006122">
    <property type="entry name" value="HMA_Cu_ion-bd"/>
</dbReference>
<comment type="subcellular location">
    <subcellularLocation>
        <location evidence="1">Cell membrane</location>
        <topology evidence="1">Multi-pass membrane protein</topology>
    </subcellularLocation>
</comment>
<keyword evidence="12 22" id="KW-0067">ATP-binding</keyword>
<dbReference type="GO" id="GO:0005524">
    <property type="term" value="F:ATP binding"/>
    <property type="evidence" value="ECO:0007669"/>
    <property type="project" value="UniProtKB-UniRule"/>
</dbReference>
<dbReference type="Gene3D" id="2.70.150.10">
    <property type="entry name" value="Calcium-transporting ATPase, cytoplasmic transduction domain A"/>
    <property type="match status" value="1"/>
</dbReference>
<keyword evidence="10" id="KW-0677">Repeat</keyword>
<dbReference type="NCBIfam" id="TIGR01494">
    <property type="entry name" value="ATPase_P-type"/>
    <property type="match status" value="1"/>
</dbReference>
<evidence type="ECO:0000256" key="15">
    <source>
        <dbReference type="ARBA" id="ARBA00023008"/>
    </source>
</evidence>
<reference evidence="24 25" key="1">
    <citation type="submission" date="2016-10" db="EMBL/GenBank/DDBJ databases">
        <authorList>
            <person name="de Groot N.N."/>
        </authorList>
    </citation>
    <scope>NUCLEOTIDE SEQUENCE [LARGE SCALE GENOMIC DNA]</scope>
    <source>
        <strain evidence="24 25">DSM 13305</strain>
    </source>
</reference>
<name>A0A1H8VBV1_9FIRM</name>
<dbReference type="EC" id="7.2.2.21" evidence="20"/>
<dbReference type="GO" id="GO:0005507">
    <property type="term" value="F:copper ion binding"/>
    <property type="evidence" value="ECO:0007669"/>
    <property type="project" value="InterPro"/>
</dbReference>
<feature type="transmembrane region" description="Helical" evidence="22">
    <location>
        <begin position="272"/>
        <end position="289"/>
    </location>
</feature>
<evidence type="ECO:0000256" key="2">
    <source>
        <dbReference type="ARBA" id="ARBA00006024"/>
    </source>
</evidence>
<dbReference type="SUPFAM" id="SSF56784">
    <property type="entry name" value="HAD-like"/>
    <property type="match status" value="1"/>
</dbReference>
<keyword evidence="7" id="KW-0597">Phosphoprotein</keyword>
<dbReference type="InterPro" id="IPR027256">
    <property type="entry name" value="P-typ_ATPase_IB"/>
</dbReference>
<evidence type="ECO:0000256" key="5">
    <source>
        <dbReference type="ARBA" id="ARBA00022475"/>
    </source>
</evidence>
<keyword evidence="14 22" id="KW-1133">Transmembrane helix</keyword>
<evidence type="ECO:0000256" key="16">
    <source>
        <dbReference type="ARBA" id="ARBA00023065"/>
    </source>
</evidence>
<dbReference type="GO" id="GO:0005886">
    <property type="term" value="C:plasma membrane"/>
    <property type="evidence" value="ECO:0007669"/>
    <property type="project" value="UniProtKB-SubCell"/>
</dbReference>
<dbReference type="PROSITE" id="PS50846">
    <property type="entry name" value="HMA_2"/>
    <property type="match status" value="2"/>
</dbReference>
<dbReference type="Gene3D" id="3.40.1110.10">
    <property type="entry name" value="Calcium-transporting ATPase, cytoplasmic domain N"/>
    <property type="match status" value="1"/>
</dbReference>
<dbReference type="InterPro" id="IPR036412">
    <property type="entry name" value="HAD-like_sf"/>
</dbReference>
<evidence type="ECO:0000256" key="8">
    <source>
        <dbReference type="ARBA" id="ARBA00022692"/>
    </source>
</evidence>
<feature type="transmembrane region" description="Helical" evidence="22">
    <location>
        <begin position="496"/>
        <end position="516"/>
    </location>
</feature>
<dbReference type="PANTHER" id="PTHR48085">
    <property type="entry name" value="CADMIUM/ZINC-TRANSPORTING ATPASE HMA2-RELATED"/>
    <property type="match status" value="1"/>
</dbReference>
<feature type="transmembrane region" description="Helical" evidence="22">
    <location>
        <begin position="835"/>
        <end position="852"/>
    </location>
</feature>
<dbReference type="SFLD" id="SFLDF00027">
    <property type="entry name" value="p-type_atpase"/>
    <property type="match status" value="1"/>
</dbReference>
<dbReference type="CDD" id="cd00371">
    <property type="entry name" value="HMA"/>
    <property type="match status" value="2"/>
</dbReference>
<dbReference type="Pfam" id="PF00403">
    <property type="entry name" value="HMA"/>
    <property type="match status" value="2"/>
</dbReference>
<dbReference type="PROSITE" id="PS01229">
    <property type="entry name" value="COF_2"/>
    <property type="match status" value="1"/>
</dbReference>
<dbReference type="InterPro" id="IPR023298">
    <property type="entry name" value="ATPase_P-typ_TM_dom_sf"/>
</dbReference>
<dbReference type="InterPro" id="IPR023214">
    <property type="entry name" value="HAD_sf"/>
</dbReference>
<dbReference type="InterPro" id="IPR018303">
    <property type="entry name" value="ATPase_P-typ_P_site"/>
</dbReference>
<keyword evidence="17 22" id="KW-0472">Membrane</keyword>
<keyword evidence="11 22" id="KW-0547">Nucleotide-binding</keyword>
<dbReference type="NCBIfam" id="TIGR01512">
    <property type="entry name" value="ATPase-IB2_Cd"/>
    <property type="match status" value="1"/>
</dbReference>
<dbReference type="Pfam" id="PF00702">
    <property type="entry name" value="Hydrolase"/>
    <property type="match status" value="1"/>
</dbReference>
<feature type="domain" description="HMA" evidence="23">
    <location>
        <begin position="186"/>
        <end position="249"/>
    </location>
</feature>
<dbReference type="InterPro" id="IPR017969">
    <property type="entry name" value="Heavy-metal-associated_CS"/>
</dbReference>
<evidence type="ECO:0000313" key="24">
    <source>
        <dbReference type="EMBL" id="SEP12960.1"/>
    </source>
</evidence>
<evidence type="ECO:0000256" key="3">
    <source>
        <dbReference type="ARBA" id="ARBA00015102"/>
    </source>
</evidence>
<evidence type="ECO:0000256" key="14">
    <source>
        <dbReference type="ARBA" id="ARBA00022989"/>
    </source>
</evidence>
<comment type="catalytic activity">
    <reaction evidence="21">
        <text>Cd(2+)(in) + ATP + H2O = Cd(2+)(out) + ADP + phosphate + H(+)</text>
        <dbReference type="Rhea" id="RHEA:12132"/>
        <dbReference type="ChEBI" id="CHEBI:15377"/>
        <dbReference type="ChEBI" id="CHEBI:15378"/>
        <dbReference type="ChEBI" id="CHEBI:30616"/>
        <dbReference type="ChEBI" id="CHEBI:43474"/>
        <dbReference type="ChEBI" id="CHEBI:48775"/>
        <dbReference type="ChEBI" id="CHEBI:456216"/>
        <dbReference type="EC" id="7.2.2.21"/>
    </reaction>
</comment>
<dbReference type="Proteomes" id="UP000198847">
    <property type="component" value="Unassembled WGS sequence"/>
</dbReference>
<dbReference type="InterPro" id="IPR036163">
    <property type="entry name" value="HMA_dom_sf"/>
</dbReference>
<evidence type="ECO:0000256" key="10">
    <source>
        <dbReference type="ARBA" id="ARBA00022737"/>
    </source>
</evidence>
<dbReference type="PANTHER" id="PTHR48085:SF5">
    <property type="entry name" value="CADMIUM_ZINC-TRANSPORTING ATPASE HMA4-RELATED"/>
    <property type="match status" value="1"/>
</dbReference>
<dbReference type="AlphaFoldDB" id="A0A1H8VBV1"/>
<keyword evidence="4" id="KW-0813">Transport</keyword>
<evidence type="ECO:0000259" key="23">
    <source>
        <dbReference type="PROSITE" id="PS50846"/>
    </source>
</evidence>
<evidence type="ECO:0000256" key="20">
    <source>
        <dbReference type="ARBA" id="ARBA00039103"/>
    </source>
</evidence>
<dbReference type="NCBIfam" id="TIGR00003">
    <property type="entry name" value="copper ion binding protein"/>
    <property type="match status" value="2"/>
</dbReference>
<evidence type="ECO:0000256" key="13">
    <source>
        <dbReference type="ARBA" id="ARBA00022967"/>
    </source>
</evidence>
<dbReference type="InterPro" id="IPR059000">
    <property type="entry name" value="ATPase_P-type_domA"/>
</dbReference>
<keyword evidence="15" id="KW-0186">Copper</keyword>
<evidence type="ECO:0000256" key="6">
    <source>
        <dbReference type="ARBA" id="ARBA00022539"/>
    </source>
</evidence>
<evidence type="ECO:0000256" key="19">
    <source>
        <dbReference type="ARBA" id="ARBA00033239"/>
    </source>
</evidence>
<evidence type="ECO:0000256" key="11">
    <source>
        <dbReference type="ARBA" id="ARBA00022741"/>
    </source>
</evidence>
<evidence type="ECO:0000256" key="7">
    <source>
        <dbReference type="ARBA" id="ARBA00022553"/>
    </source>
</evidence>
<organism evidence="24 25">
    <name type="scientific">Propionispora vibrioides</name>
    <dbReference type="NCBI Taxonomy" id="112903"/>
    <lineage>
        <taxon>Bacteria</taxon>
        <taxon>Bacillati</taxon>
        <taxon>Bacillota</taxon>
        <taxon>Negativicutes</taxon>
        <taxon>Selenomonadales</taxon>
        <taxon>Sporomusaceae</taxon>
        <taxon>Propionispora</taxon>
    </lineage>
</organism>
<proteinExistence type="inferred from homology"/>
<dbReference type="EMBL" id="FODY01000011">
    <property type="protein sequence ID" value="SEP12960.1"/>
    <property type="molecule type" value="Genomic_DNA"/>
</dbReference>
<dbReference type="SUPFAM" id="SSF81653">
    <property type="entry name" value="Calcium ATPase, transduction domain A"/>
    <property type="match status" value="1"/>
</dbReference>
<evidence type="ECO:0000256" key="18">
    <source>
        <dbReference type="ARBA" id="ARBA00029719"/>
    </source>
</evidence>
<keyword evidence="6" id="KW-0104">Cadmium</keyword>
<dbReference type="InterPro" id="IPR008250">
    <property type="entry name" value="ATPase_P-typ_transduc_dom_A_sf"/>
</dbReference>
<dbReference type="InterPro" id="IPR044492">
    <property type="entry name" value="P_typ_ATPase_HD_dom"/>
</dbReference>
<evidence type="ECO:0000256" key="22">
    <source>
        <dbReference type="RuleBase" id="RU362081"/>
    </source>
</evidence>
<keyword evidence="13" id="KW-1278">Translocase</keyword>
<dbReference type="InterPro" id="IPR023299">
    <property type="entry name" value="ATPase_P-typ_cyto_dom_N"/>
</dbReference>
<comment type="similarity">
    <text evidence="2 22">Belongs to the cation transport ATPase (P-type) (TC 3.A.3) family. Type IB subfamily.</text>
</comment>
<dbReference type="PROSITE" id="PS00154">
    <property type="entry name" value="ATPASE_E1_E2"/>
    <property type="match status" value="1"/>
</dbReference>
<evidence type="ECO:0000256" key="21">
    <source>
        <dbReference type="ARBA" id="ARBA00049338"/>
    </source>
</evidence>
<dbReference type="InterPro" id="IPR006121">
    <property type="entry name" value="HMA_dom"/>
</dbReference>
<keyword evidence="9 22" id="KW-0479">Metal-binding</keyword>
<dbReference type="OrthoDB" id="9760802at2"/>
<dbReference type="STRING" id="112903.SAMN04490178_1113"/>